<dbReference type="Proteomes" id="UP000223336">
    <property type="component" value="Segment"/>
</dbReference>
<evidence type="ECO:0000313" key="2">
    <source>
        <dbReference type="Proteomes" id="UP000223336"/>
    </source>
</evidence>
<keyword evidence="2" id="KW-1185">Reference proteome</keyword>
<sequence>MTKLAVFYAVVEKEGLACVSLVHERYEEVKAIFPDKEKVQKVIDNYPNEGLRIVTVKISTL</sequence>
<name>A0A1U9HWQ7_9CAUD</name>
<evidence type="ECO:0000313" key="1">
    <source>
        <dbReference type="EMBL" id="APM00287.1"/>
    </source>
</evidence>
<accession>A0A1U9HWQ7</accession>
<organism evidence="1 2">
    <name type="scientific">Salmonella phage STP03</name>
    <dbReference type="NCBI Taxonomy" id="1914788"/>
    <lineage>
        <taxon>Viruses</taxon>
        <taxon>Duplodnaviria</taxon>
        <taxon>Heunggongvirae</taxon>
        <taxon>Uroviricota</taxon>
        <taxon>Caudoviricetes</taxon>
        <taxon>Sarkviridae</taxon>
        <taxon>Guernseyvirinae</taxon>
        <taxon>Jerseyvirus</taxon>
        <taxon>Jerseyvirus STP03</taxon>
    </lineage>
</organism>
<reference evidence="1 2" key="1">
    <citation type="submission" date="2016-11" db="EMBL/GenBank/DDBJ databases">
        <title>Complete genome sequence of Salmonella phage STP03.</title>
        <authorList>
            <person name="Lee J.-H."/>
            <person name="Kim Y.-T."/>
            <person name="Kim J.-H."/>
            <person name="Ryu S.-R."/>
        </authorList>
    </citation>
    <scope>NUCLEOTIDE SEQUENCE [LARGE SCALE GENOMIC DNA]</scope>
</reference>
<dbReference type="EMBL" id="KY176369">
    <property type="protein sequence ID" value="APM00287.1"/>
    <property type="molecule type" value="Genomic_DNA"/>
</dbReference>
<gene>
    <name evidence="1" type="ORF">STP03_031</name>
</gene>
<proteinExistence type="predicted"/>
<protein>
    <submittedName>
        <fullName evidence="1">Uncharacterized protein</fullName>
    </submittedName>
</protein>